<dbReference type="AlphaFoldDB" id="A0A5C5CL93"/>
<dbReference type="InterPro" id="IPR001031">
    <property type="entry name" value="Thioesterase"/>
</dbReference>
<dbReference type="EMBL" id="VEWK01000005">
    <property type="protein sequence ID" value="TNV12093.1"/>
    <property type="molecule type" value="Genomic_DNA"/>
</dbReference>
<evidence type="ECO:0000259" key="2">
    <source>
        <dbReference type="Pfam" id="PF00975"/>
    </source>
</evidence>
<feature type="chain" id="PRO_5044619077" evidence="1">
    <location>
        <begin position="35"/>
        <end position="211"/>
    </location>
</feature>
<keyword evidence="1" id="KW-0732">Signal</keyword>
<dbReference type="OrthoDB" id="5293296at2"/>
<dbReference type="Pfam" id="PF00975">
    <property type="entry name" value="Thioesterase"/>
    <property type="match status" value="1"/>
</dbReference>
<dbReference type="InterPro" id="IPR029058">
    <property type="entry name" value="AB_hydrolase_fold"/>
</dbReference>
<evidence type="ECO:0000313" key="4">
    <source>
        <dbReference type="EMBL" id="TNV12093.1"/>
    </source>
</evidence>
<dbReference type="EMBL" id="JACIEX010000006">
    <property type="protein sequence ID" value="MBB4094437.1"/>
    <property type="molecule type" value="Genomic_DNA"/>
</dbReference>
<dbReference type="RefSeq" id="WP_140020869.1">
    <property type="nucleotide sequence ID" value="NZ_JACIEX010000006.1"/>
</dbReference>
<reference evidence="4 5" key="1">
    <citation type="journal article" date="2011" name="Int. J. Syst. Evol. Microbiol.">
        <title>Ochrobactrum pecoris sp. nov., isolated from farm animals.</title>
        <authorList>
            <person name="Kampfer P."/>
            <person name="Huber B."/>
            <person name="Busse H.J."/>
            <person name="Scholz H.C."/>
            <person name="Tomaso H."/>
            <person name="Hotzel H."/>
            <person name="Melzer F."/>
        </authorList>
    </citation>
    <scope>NUCLEOTIDE SEQUENCE [LARGE SCALE GENOMIC DNA]</scope>
    <source>
        <strain evidence="4 5">08RB2639</strain>
    </source>
</reference>
<reference evidence="3 6" key="3">
    <citation type="submission" date="2020-08" db="EMBL/GenBank/DDBJ databases">
        <title>Genomic Encyclopedia of Type Strains, Phase IV (KMG-IV): sequencing the most valuable type-strain genomes for metagenomic binning, comparative biology and taxonomic classification.</title>
        <authorList>
            <person name="Goeker M."/>
        </authorList>
    </citation>
    <scope>NUCLEOTIDE SEQUENCE [LARGE SCALE GENOMIC DNA]</scope>
    <source>
        <strain evidence="3 6">DSM 23868</strain>
    </source>
</reference>
<protein>
    <submittedName>
        <fullName evidence="4">Lipase</fullName>
    </submittedName>
    <submittedName>
        <fullName evidence="3">Thioesterase domain-containing protein</fullName>
    </submittedName>
</protein>
<evidence type="ECO:0000313" key="5">
    <source>
        <dbReference type="Proteomes" id="UP000313390"/>
    </source>
</evidence>
<comment type="caution">
    <text evidence="4">The sequence shown here is derived from an EMBL/GenBank/DDBJ whole genome shotgun (WGS) entry which is preliminary data.</text>
</comment>
<reference evidence="4" key="2">
    <citation type="submission" date="2019-06" db="EMBL/GenBank/DDBJ databases">
        <authorList>
            <person name="Hu M."/>
        </authorList>
    </citation>
    <scope>NUCLEOTIDE SEQUENCE</scope>
    <source>
        <strain evidence="4">08RB2639</strain>
    </source>
</reference>
<feature type="domain" description="Thioesterase" evidence="2">
    <location>
        <begin position="95"/>
        <end position="140"/>
    </location>
</feature>
<evidence type="ECO:0000313" key="6">
    <source>
        <dbReference type="Proteomes" id="UP000553980"/>
    </source>
</evidence>
<keyword evidence="6" id="KW-1185">Reference proteome</keyword>
<dbReference type="SUPFAM" id="SSF53474">
    <property type="entry name" value="alpha/beta-Hydrolases"/>
    <property type="match status" value="1"/>
</dbReference>
<name>A0A5C5CL93_9HYPH</name>
<dbReference type="Proteomes" id="UP000553980">
    <property type="component" value="Unassembled WGS sequence"/>
</dbReference>
<sequence>MISKPNILRSKPFTRRGLLFAGAAFALFNGAALAASKMPSKTSQQADVYLLRGFGDIFSTGIDEIGKQLQANGVDAHVEGHQAWRFVLNQILADQRKNPRAPVILIGHSLGANAVIDIAAALEQKGIQVAYMATFAATAPAPLPGNIRRVVNFYFKQHGWGLPLTAGPRFRGSLDNRDFSDMKDIGHFNIEKQRPLQSEVVRNVLSIVRSR</sequence>
<evidence type="ECO:0000256" key="1">
    <source>
        <dbReference type="SAM" id="SignalP"/>
    </source>
</evidence>
<accession>A0A5C5CL93</accession>
<proteinExistence type="predicted"/>
<organism evidence="4 5">
    <name type="scientific">Brucella pecoris</name>
    <dbReference type="NCBI Taxonomy" id="867683"/>
    <lineage>
        <taxon>Bacteria</taxon>
        <taxon>Pseudomonadati</taxon>
        <taxon>Pseudomonadota</taxon>
        <taxon>Alphaproteobacteria</taxon>
        <taxon>Hyphomicrobiales</taxon>
        <taxon>Brucellaceae</taxon>
        <taxon>Brucella/Ochrobactrum group</taxon>
        <taxon>Brucella</taxon>
    </lineage>
</organism>
<dbReference type="Gene3D" id="3.40.50.1820">
    <property type="entry name" value="alpha/beta hydrolase"/>
    <property type="match status" value="1"/>
</dbReference>
<gene>
    <name evidence="4" type="ORF">FIB18_11685</name>
    <name evidence="3" type="ORF">GGQ79_002968</name>
</gene>
<dbReference type="Proteomes" id="UP000313390">
    <property type="component" value="Unassembled WGS sequence"/>
</dbReference>
<feature type="signal peptide" evidence="1">
    <location>
        <begin position="1"/>
        <end position="34"/>
    </location>
</feature>
<evidence type="ECO:0000313" key="3">
    <source>
        <dbReference type="EMBL" id="MBB4094437.1"/>
    </source>
</evidence>